<evidence type="ECO:0000313" key="12">
    <source>
        <dbReference type="EMBL" id="PKR84489.1"/>
    </source>
</evidence>
<dbReference type="Gene3D" id="3.20.19.10">
    <property type="entry name" value="Aconitase, domain 4"/>
    <property type="match status" value="1"/>
</dbReference>
<evidence type="ECO:0000256" key="7">
    <source>
        <dbReference type="ARBA" id="ARBA00022605"/>
    </source>
</evidence>
<dbReference type="GO" id="GO:0003861">
    <property type="term" value="F:3-isopropylmalate dehydratase activity"/>
    <property type="evidence" value="ECO:0007669"/>
    <property type="project" value="UniProtKB-UniRule"/>
</dbReference>
<evidence type="ECO:0000256" key="9">
    <source>
        <dbReference type="ARBA" id="ARBA00023304"/>
    </source>
</evidence>
<reference evidence="12 13" key="1">
    <citation type="submission" date="2017-11" db="EMBL/GenBank/DDBJ databases">
        <title>Bacillus camelliae sp. nov., isolated from pu'er tea.</title>
        <authorList>
            <person name="Niu L."/>
        </authorList>
    </citation>
    <scope>NUCLEOTIDE SEQUENCE [LARGE SCALE GENOMIC DNA]</scope>
    <source>
        <strain evidence="12 13">7578-1</strain>
    </source>
</reference>
<comment type="pathway">
    <text evidence="3 10">Amino-acid biosynthesis; L-leucine biosynthesis; L-leucine from 3-methyl-2-oxobutanoate: step 2/4.</text>
</comment>
<dbReference type="UniPathway" id="UPA00048">
    <property type="reaction ID" value="UER00071"/>
</dbReference>
<evidence type="ECO:0000256" key="4">
    <source>
        <dbReference type="ARBA" id="ARBA00009845"/>
    </source>
</evidence>
<dbReference type="CDD" id="cd01577">
    <property type="entry name" value="IPMI_Swivel"/>
    <property type="match status" value="1"/>
</dbReference>
<dbReference type="NCBIfam" id="TIGR00171">
    <property type="entry name" value="leuD"/>
    <property type="match status" value="1"/>
</dbReference>
<dbReference type="EMBL" id="PIQO01000010">
    <property type="protein sequence ID" value="PKR84489.1"/>
    <property type="molecule type" value="Genomic_DNA"/>
</dbReference>
<dbReference type="GO" id="GO:0009098">
    <property type="term" value="P:L-leucine biosynthetic process"/>
    <property type="evidence" value="ECO:0007669"/>
    <property type="project" value="UniProtKB-UniRule"/>
</dbReference>
<comment type="subunit">
    <text evidence="5 10">Heterodimer of LeuC and LeuD.</text>
</comment>
<dbReference type="Proteomes" id="UP000233440">
    <property type="component" value="Unassembled WGS sequence"/>
</dbReference>
<evidence type="ECO:0000313" key="13">
    <source>
        <dbReference type="Proteomes" id="UP000233440"/>
    </source>
</evidence>
<keyword evidence="8 10" id="KW-0456">Lyase</keyword>
<dbReference type="GO" id="GO:0009316">
    <property type="term" value="C:3-isopropylmalate dehydratase complex"/>
    <property type="evidence" value="ECO:0007669"/>
    <property type="project" value="InterPro"/>
</dbReference>
<evidence type="ECO:0000256" key="10">
    <source>
        <dbReference type="HAMAP-Rule" id="MF_01031"/>
    </source>
</evidence>
<comment type="caution">
    <text evidence="12">The sequence shown here is derived from an EMBL/GenBank/DDBJ whole genome shotgun (WGS) entry which is preliminary data.</text>
</comment>
<keyword evidence="6 10" id="KW-0432">Leucine biosynthesis</keyword>
<proteinExistence type="inferred from homology"/>
<keyword evidence="9 10" id="KW-0100">Branched-chain amino acid biosynthesis</keyword>
<dbReference type="InterPro" id="IPR015928">
    <property type="entry name" value="Aconitase/3IPM_dehydase_swvl"/>
</dbReference>
<dbReference type="InterPro" id="IPR004431">
    <property type="entry name" value="3-IsopropMal_deHydase_ssu"/>
</dbReference>
<comment type="catalytic activity">
    <reaction evidence="1 10">
        <text>(2R,3S)-3-isopropylmalate = (2S)-2-isopropylmalate</text>
        <dbReference type="Rhea" id="RHEA:32287"/>
        <dbReference type="ChEBI" id="CHEBI:1178"/>
        <dbReference type="ChEBI" id="CHEBI:35121"/>
        <dbReference type="EC" id="4.2.1.33"/>
    </reaction>
</comment>
<keyword evidence="7 10" id="KW-0028">Amino-acid biosynthesis</keyword>
<sequence>MEPFKKLDGLVFPLIRSNVDTDQIIPKQFLKRIERKGFGECLFYHWRFDDNGNKKQDFPLNNPKYEGASILIAGPNFGCGSSREHAPWALQDFGFKVILAPSFADIFFNNCLKNGILAVTLPEKVIASLQDKAEKEVLHLSINLEEQLIYNHQFSISFEIDEYQKHMLINGLDEIGLTLVHEEKIKNYEMSGQEGE</sequence>
<dbReference type="OrthoDB" id="9777465at2"/>
<evidence type="ECO:0000256" key="2">
    <source>
        <dbReference type="ARBA" id="ARBA00002695"/>
    </source>
</evidence>
<accession>A0A2N3LIX1</accession>
<evidence type="ECO:0000256" key="3">
    <source>
        <dbReference type="ARBA" id="ARBA00004729"/>
    </source>
</evidence>
<organism evidence="12 13">
    <name type="scientific">Heyndrickxia camelliae</name>
    <dbReference type="NCBI Taxonomy" id="1707093"/>
    <lineage>
        <taxon>Bacteria</taxon>
        <taxon>Bacillati</taxon>
        <taxon>Bacillota</taxon>
        <taxon>Bacilli</taxon>
        <taxon>Bacillales</taxon>
        <taxon>Bacillaceae</taxon>
        <taxon>Heyndrickxia</taxon>
    </lineage>
</organism>
<dbReference type="NCBIfam" id="NF002458">
    <property type="entry name" value="PRK01641.1"/>
    <property type="match status" value="1"/>
</dbReference>
<evidence type="ECO:0000256" key="5">
    <source>
        <dbReference type="ARBA" id="ARBA00011271"/>
    </source>
</evidence>
<evidence type="ECO:0000256" key="1">
    <source>
        <dbReference type="ARBA" id="ARBA00000491"/>
    </source>
</evidence>
<comment type="function">
    <text evidence="2 10">Catalyzes the isomerization between 2-isopropylmalate and 3-isopropylmalate, via the formation of 2-isopropylmaleate.</text>
</comment>
<feature type="domain" description="Aconitase A/isopropylmalate dehydratase small subunit swivel" evidence="11">
    <location>
        <begin position="1"/>
        <end position="123"/>
    </location>
</feature>
<dbReference type="InterPro" id="IPR050075">
    <property type="entry name" value="LeuD"/>
</dbReference>
<name>A0A2N3LIX1_9BACI</name>
<evidence type="ECO:0000256" key="6">
    <source>
        <dbReference type="ARBA" id="ARBA00022430"/>
    </source>
</evidence>
<evidence type="ECO:0000259" key="11">
    <source>
        <dbReference type="Pfam" id="PF00694"/>
    </source>
</evidence>
<comment type="similarity">
    <text evidence="4 10">Belongs to the LeuD family. LeuD type 1 subfamily.</text>
</comment>
<protein>
    <recommendedName>
        <fullName evidence="10">3-isopropylmalate dehydratase small subunit</fullName>
        <ecNumber evidence="10">4.2.1.33</ecNumber>
    </recommendedName>
    <alternativeName>
        <fullName evidence="10">Alpha-IPM isomerase</fullName>
        <shortName evidence="10">IPMI</shortName>
    </alternativeName>
    <alternativeName>
        <fullName evidence="10">Isopropylmalate isomerase</fullName>
    </alternativeName>
</protein>
<dbReference type="SUPFAM" id="SSF52016">
    <property type="entry name" value="LeuD/IlvD-like"/>
    <property type="match status" value="1"/>
</dbReference>
<dbReference type="AlphaFoldDB" id="A0A2N3LIX1"/>
<dbReference type="EC" id="4.2.1.33" evidence="10"/>
<dbReference type="FunFam" id="3.20.19.10:FF:000003">
    <property type="entry name" value="3-isopropylmalate dehydratase small subunit"/>
    <property type="match status" value="1"/>
</dbReference>
<dbReference type="InterPro" id="IPR033940">
    <property type="entry name" value="IPMI_Swivel"/>
</dbReference>
<dbReference type="RefSeq" id="WP_101354828.1">
    <property type="nucleotide sequence ID" value="NZ_PIQO01000010.1"/>
</dbReference>
<dbReference type="Pfam" id="PF00694">
    <property type="entry name" value="Aconitase_C"/>
    <property type="match status" value="1"/>
</dbReference>
<dbReference type="HAMAP" id="MF_01031">
    <property type="entry name" value="LeuD_type1"/>
    <property type="match status" value="1"/>
</dbReference>
<dbReference type="PANTHER" id="PTHR43345">
    <property type="entry name" value="3-ISOPROPYLMALATE DEHYDRATASE SMALL SUBUNIT 2-RELATED-RELATED"/>
    <property type="match status" value="1"/>
</dbReference>
<evidence type="ECO:0000256" key="8">
    <source>
        <dbReference type="ARBA" id="ARBA00023239"/>
    </source>
</evidence>
<keyword evidence="13" id="KW-1185">Reference proteome</keyword>
<dbReference type="PANTHER" id="PTHR43345:SF5">
    <property type="entry name" value="3-ISOPROPYLMALATE DEHYDRATASE SMALL SUBUNIT"/>
    <property type="match status" value="1"/>
</dbReference>
<gene>
    <name evidence="10 12" type="primary">leuD</name>
    <name evidence="12" type="ORF">CWO92_13970</name>
</gene>
<dbReference type="InterPro" id="IPR000573">
    <property type="entry name" value="AconitaseA/IPMdHydase_ssu_swvl"/>
</dbReference>